<dbReference type="Pfam" id="PF25752">
    <property type="entry name" value="DUF1619_N"/>
    <property type="match status" value="1"/>
</dbReference>
<evidence type="ECO:0000256" key="2">
    <source>
        <dbReference type="ARBA" id="ARBA00011495"/>
    </source>
</evidence>
<dbReference type="AlphaFoldDB" id="A0A7M4FZB4"/>
<dbReference type="Ensembl" id="ENSCPRT00005021945.1">
    <property type="protein sequence ID" value="ENSCPRP00005018746.1"/>
    <property type="gene ID" value="ENSCPRG00005013026.1"/>
</dbReference>
<reference evidence="9" key="2">
    <citation type="submission" date="2025-09" db="UniProtKB">
        <authorList>
            <consortium name="Ensembl"/>
        </authorList>
    </citation>
    <scope>IDENTIFICATION</scope>
</reference>
<feature type="domain" description="Tectonic-1-3 N-terminal" evidence="8">
    <location>
        <begin position="50"/>
        <end position="148"/>
    </location>
</feature>
<protein>
    <submittedName>
        <fullName evidence="9">Tectonic family member 1</fullName>
    </submittedName>
</protein>
<dbReference type="PANTHER" id="PTHR14611">
    <property type="entry name" value="TECTONIC FAMILY MEMBER"/>
    <property type="match status" value="1"/>
</dbReference>
<evidence type="ECO:0000259" key="7">
    <source>
        <dbReference type="Pfam" id="PF07773"/>
    </source>
</evidence>
<keyword evidence="10" id="KW-1185">Reference proteome</keyword>
<evidence type="ECO:0000256" key="5">
    <source>
        <dbReference type="ARBA" id="ARBA00023180"/>
    </source>
</evidence>
<gene>
    <name evidence="9" type="primary">TCTN1</name>
</gene>
<keyword evidence="3 6" id="KW-0732">Signal</keyword>
<accession>A0A7M4FZB4</accession>
<evidence type="ECO:0000313" key="10">
    <source>
        <dbReference type="Proteomes" id="UP000594220"/>
    </source>
</evidence>
<dbReference type="InterPro" id="IPR057724">
    <property type="entry name" value="TCTN1-3_N"/>
</dbReference>
<proteinExistence type="inferred from homology"/>
<comment type="subunit">
    <text evidence="2">Part of the tectonic-like complex (also named B9 complex).</text>
</comment>
<dbReference type="GO" id="GO:0036038">
    <property type="term" value="C:MKS complex"/>
    <property type="evidence" value="ECO:0007669"/>
    <property type="project" value="TreeGrafter"/>
</dbReference>
<evidence type="ECO:0000256" key="6">
    <source>
        <dbReference type="SAM" id="SignalP"/>
    </source>
</evidence>
<evidence type="ECO:0000256" key="4">
    <source>
        <dbReference type="ARBA" id="ARBA00022794"/>
    </source>
</evidence>
<dbReference type="GO" id="GO:1904491">
    <property type="term" value="P:protein localization to ciliary transition zone"/>
    <property type="evidence" value="ECO:0007669"/>
    <property type="project" value="TreeGrafter"/>
</dbReference>
<feature type="domain" description="Tectonic-1-3" evidence="7">
    <location>
        <begin position="311"/>
        <end position="467"/>
    </location>
</feature>
<dbReference type="InterPro" id="IPR040354">
    <property type="entry name" value="TCTN1-3"/>
</dbReference>
<feature type="chain" id="PRO_5029482417" evidence="6">
    <location>
        <begin position="24"/>
        <end position="494"/>
    </location>
</feature>
<dbReference type="InterPro" id="IPR011677">
    <property type="entry name" value="TCTN1-3_dom"/>
</dbReference>
<organism evidence="9 10">
    <name type="scientific">Crocodylus porosus</name>
    <name type="common">Saltwater crocodile</name>
    <name type="synonym">Estuarine crocodile</name>
    <dbReference type="NCBI Taxonomy" id="8502"/>
    <lineage>
        <taxon>Eukaryota</taxon>
        <taxon>Metazoa</taxon>
        <taxon>Chordata</taxon>
        <taxon>Craniata</taxon>
        <taxon>Vertebrata</taxon>
        <taxon>Euteleostomi</taxon>
        <taxon>Archelosauria</taxon>
        <taxon>Archosauria</taxon>
        <taxon>Crocodylia</taxon>
        <taxon>Longirostres</taxon>
        <taxon>Crocodylidae</taxon>
        <taxon>Crocodylus</taxon>
    </lineage>
</organism>
<dbReference type="Pfam" id="PF07773">
    <property type="entry name" value="TCTN_DUF1619"/>
    <property type="match status" value="2"/>
</dbReference>
<sequence length="494" mass="53430">MAAVLQLGALLLLLPLPLPAGRAEPVPSAEPPWLPRASPPAAAPSTGRDLCVCNLLVAQCDINCCCDPDCSAADFSLFTTCSVPIVTGDSQLCSREAAIYSIDVTAHPPERIFKLIDQLNPNIFCIQIVNYKQALSFIPPETPTAQNFDHLLEQFGGAAFSAESDILSTELDYGVPIQTADAFLRLPSPTVSSQCSDANPAGRRIYLNSCVNITVQSITFQSLNGTRTLLNSTDAMLFPMFLEVNMCTNIVIGASYLLTYKDTGEITEAAVSFVLGIINSTVLSVQQSFEISFTQLNTKPIPLSGNPGYSVGYPSTNEYGQLTILRSTSNQDCLAIGGARTPVLFGYNMISGCKLRITANTEYQFLAQTVLNVLKGQSFPEYVASFGNSQPQDVLDWVPITYIHSSEHGPWQLPISFEIEVKWTKYGSLINPQAKIISVTASITSSPINLGSKNTLQITSSVTFIDVSAPAEPGYKAQPTIEAKLPFDFFFPFV</sequence>
<feature type="domain" description="Tectonic-1-3" evidence="7">
    <location>
        <begin position="172"/>
        <end position="295"/>
    </location>
</feature>
<evidence type="ECO:0000256" key="1">
    <source>
        <dbReference type="ARBA" id="ARBA00007633"/>
    </source>
</evidence>
<dbReference type="PANTHER" id="PTHR14611:SF1">
    <property type="entry name" value="TECTONIC-1"/>
    <property type="match status" value="1"/>
</dbReference>
<dbReference type="Proteomes" id="UP000594220">
    <property type="component" value="Unplaced"/>
</dbReference>
<name>A0A7M4FZB4_CROPO</name>
<comment type="similarity">
    <text evidence="1">Belongs to the tectonic family.</text>
</comment>
<dbReference type="GeneTree" id="ENSGT00570000079101"/>
<evidence type="ECO:0000313" key="9">
    <source>
        <dbReference type="Ensembl" id="ENSCPRP00005018746.1"/>
    </source>
</evidence>
<reference evidence="9" key="1">
    <citation type="submission" date="2025-08" db="UniProtKB">
        <authorList>
            <consortium name="Ensembl"/>
        </authorList>
    </citation>
    <scope>IDENTIFICATION</scope>
</reference>
<keyword evidence="4" id="KW-0970">Cilium biogenesis/degradation</keyword>
<feature type="signal peptide" evidence="6">
    <location>
        <begin position="1"/>
        <end position="23"/>
    </location>
</feature>
<dbReference type="GO" id="GO:0060271">
    <property type="term" value="P:cilium assembly"/>
    <property type="evidence" value="ECO:0007669"/>
    <property type="project" value="TreeGrafter"/>
</dbReference>
<keyword evidence="5" id="KW-0325">Glycoprotein</keyword>
<evidence type="ECO:0000256" key="3">
    <source>
        <dbReference type="ARBA" id="ARBA00022729"/>
    </source>
</evidence>
<evidence type="ECO:0000259" key="8">
    <source>
        <dbReference type="Pfam" id="PF25752"/>
    </source>
</evidence>